<dbReference type="Proteomes" id="UP000325529">
    <property type="component" value="Chromosome"/>
</dbReference>
<dbReference type="AlphaFoldDB" id="A0A5J6GDJ4"/>
<dbReference type="EMBL" id="CP023699">
    <property type="protein sequence ID" value="QEU93263.1"/>
    <property type="molecule type" value="Genomic_DNA"/>
</dbReference>
<accession>A0A5J6GDJ4</accession>
<dbReference type="OrthoDB" id="4327774at2"/>
<reference evidence="1 2" key="1">
    <citation type="submission" date="2017-09" db="EMBL/GenBank/DDBJ databases">
        <authorList>
            <person name="Lee N."/>
            <person name="Cho B.-K."/>
        </authorList>
    </citation>
    <scope>NUCLEOTIDE SEQUENCE [LARGE SCALE GENOMIC DNA]</scope>
    <source>
        <strain evidence="1 2">ATCC 12853</strain>
    </source>
</reference>
<evidence type="ECO:0008006" key="3">
    <source>
        <dbReference type="Google" id="ProtNLM"/>
    </source>
</evidence>
<dbReference type="KEGG" id="ska:CP970_22125"/>
<proteinExistence type="predicted"/>
<protein>
    <recommendedName>
        <fullName evidence="3">DUF559 domain-containing protein</fullName>
    </recommendedName>
</protein>
<sequence>MSDDLRSLDQILANPEGLSESELDRLRGEQVLGAAATLLHRQGDAETAGIAVDVTTAHLTLWDSDFGIDTYKAVLEVEPHLLPRFTEEAQERIREAMRTVTARNRDLSVGLMEVLPTIPEVSVDWRKQLRAATGPSPTNQARRVRLEPQHPMEDGLHFTNVWEQGVYRVLKERQAALPDDDTIGIVPLGAMRVRGHTYEPDLLVTYRGRAGVIEIDGPHHKERASSDKSRDRLMQNAGVHYVDRLDVRDSTKKEEVEKFVATFLKRLGG</sequence>
<name>A0A5J6GDJ4_STRKN</name>
<evidence type="ECO:0000313" key="1">
    <source>
        <dbReference type="EMBL" id="QEU93263.1"/>
    </source>
</evidence>
<organism evidence="1 2">
    <name type="scientific">Streptomyces kanamyceticus</name>
    <dbReference type="NCBI Taxonomy" id="1967"/>
    <lineage>
        <taxon>Bacteria</taxon>
        <taxon>Bacillati</taxon>
        <taxon>Actinomycetota</taxon>
        <taxon>Actinomycetes</taxon>
        <taxon>Kitasatosporales</taxon>
        <taxon>Streptomycetaceae</taxon>
        <taxon>Streptomyces</taxon>
    </lineage>
</organism>
<evidence type="ECO:0000313" key="2">
    <source>
        <dbReference type="Proteomes" id="UP000325529"/>
    </source>
</evidence>
<gene>
    <name evidence="1" type="ORF">CP970_22125</name>
</gene>
<dbReference type="RefSeq" id="WP_055547422.1">
    <property type="nucleotide sequence ID" value="NZ_CP023699.1"/>
</dbReference>
<keyword evidence="2" id="KW-1185">Reference proteome</keyword>